<keyword evidence="5" id="KW-1185">Reference proteome</keyword>
<evidence type="ECO:0000259" key="3">
    <source>
        <dbReference type="Pfam" id="PF19803"/>
    </source>
</evidence>
<name>A0A372MC40_9ACTN</name>
<reference evidence="4 5" key="1">
    <citation type="submission" date="2018-08" db="EMBL/GenBank/DDBJ databases">
        <title>Isolation, diversity and antifungal activity of Actinobacteria from wheat.</title>
        <authorList>
            <person name="Han C."/>
        </authorList>
    </citation>
    <scope>NUCLEOTIDE SEQUENCE [LARGE SCALE GENOMIC DNA]</scope>
    <source>
        <strain evidence="4 5">NEAU-YY421</strain>
    </source>
</reference>
<feature type="transmembrane region" description="Helical" evidence="2">
    <location>
        <begin position="103"/>
        <end position="124"/>
    </location>
</feature>
<accession>A0A372MC40</accession>
<dbReference type="RefSeq" id="WP_128554050.1">
    <property type="nucleotide sequence ID" value="NZ_QUAK01000011.1"/>
</dbReference>
<feature type="domain" description="DUF6286" evidence="3">
    <location>
        <begin position="114"/>
        <end position="217"/>
    </location>
</feature>
<comment type="caution">
    <text evidence="4">The sequence shown here is derived from an EMBL/GenBank/DDBJ whole genome shotgun (WGS) entry which is preliminary data.</text>
</comment>
<gene>
    <name evidence="4" type="ORF">DY218_01595</name>
</gene>
<evidence type="ECO:0000256" key="1">
    <source>
        <dbReference type="SAM" id="MobiDB-lite"/>
    </source>
</evidence>
<evidence type="ECO:0000313" key="4">
    <source>
        <dbReference type="EMBL" id="RFU88461.1"/>
    </source>
</evidence>
<keyword evidence="2" id="KW-1133">Transmembrane helix</keyword>
<dbReference type="OrthoDB" id="4350534at2"/>
<feature type="region of interest" description="Disordered" evidence="1">
    <location>
        <begin position="1"/>
        <end position="37"/>
    </location>
</feature>
<evidence type="ECO:0000256" key="2">
    <source>
        <dbReference type="SAM" id="Phobius"/>
    </source>
</evidence>
<dbReference type="Proteomes" id="UP000263094">
    <property type="component" value="Unassembled WGS sequence"/>
</dbReference>
<sequence length="224" mass="23880">MSESHEKPSGGTRPLPVLEKEGPEFDQSASAASYTPVLTPADGGERRRLWSTRRIPATLLGLLALGATGLLLYDVAAVRADRPAMAWRRTLADELAERRLDDVVVLAGAAAAAAIGLWLIVLAVTPGRRGLLPMASADSGLRAWLDRDAAALVLRDRAMQVSGVQSVRVKVTRRKVDVRAVSHFRELDDVRTDLDTAVGEGIGRLGLTHGLNLAVSVARPGKKG</sequence>
<dbReference type="InterPro" id="IPR046253">
    <property type="entry name" value="DUF6286"/>
</dbReference>
<protein>
    <recommendedName>
        <fullName evidence="3">DUF6286 domain-containing protein</fullName>
    </recommendedName>
</protein>
<keyword evidence="2" id="KW-0812">Transmembrane</keyword>
<dbReference type="EMBL" id="QUAK01000011">
    <property type="protein sequence ID" value="RFU88461.1"/>
    <property type="molecule type" value="Genomic_DNA"/>
</dbReference>
<dbReference type="Pfam" id="PF19803">
    <property type="entry name" value="DUF6286"/>
    <property type="match status" value="1"/>
</dbReference>
<organism evidence="4 5">
    <name type="scientific">Streptomyces triticagri</name>
    <dbReference type="NCBI Taxonomy" id="2293568"/>
    <lineage>
        <taxon>Bacteria</taxon>
        <taxon>Bacillati</taxon>
        <taxon>Actinomycetota</taxon>
        <taxon>Actinomycetes</taxon>
        <taxon>Kitasatosporales</taxon>
        <taxon>Streptomycetaceae</taxon>
        <taxon>Streptomyces</taxon>
    </lineage>
</organism>
<evidence type="ECO:0000313" key="5">
    <source>
        <dbReference type="Proteomes" id="UP000263094"/>
    </source>
</evidence>
<feature type="transmembrane region" description="Helical" evidence="2">
    <location>
        <begin position="55"/>
        <end position="73"/>
    </location>
</feature>
<proteinExistence type="predicted"/>
<dbReference type="AlphaFoldDB" id="A0A372MC40"/>
<keyword evidence="2" id="KW-0472">Membrane</keyword>